<reference evidence="1" key="2">
    <citation type="journal article" date="2021" name="Microbiome">
        <title>Successional dynamics and alternative stable states in a saline activated sludge microbial community over 9 years.</title>
        <authorList>
            <person name="Wang Y."/>
            <person name="Ye J."/>
            <person name="Ju F."/>
            <person name="Liu L."/>
            <person name="Boyd J.A."/>
            <person name="Deng Y."/>
            <person name="Parks D.H."/>
            <person name="Jiang X."/>
            <person name="Yin X."/>
            <person name="Woodcroft B.J."/>
            <person name="Tyson G.W."/>
            <person name="Hugenholtz P."/>
            <person name="Polz M.F."/>
            <person name="Zhang T."/>
        </authorList>
    </citation>
    <scope>NUCLEOTIDE SEQUENCE</scope>
    <source>
        <strain evidence="1">HKST-UBA02</strain>
    </source>
</reference>
<proteinExistence type="predicted"/>
<dbReference type="EMBL" id="JAGQKY010000006">
    <property type="protein sequence ID" value="MCA9397242.1"/>
    <property type="molecule type" value="Genomic_DNA"/>
</dbReference>
<dbReference type="AlphaFoldDB" id="A0A955RWM8"/>
<accession>A0A955RWM8</accession>
<evidence type="ECO:0000313" key="2">
    <source>
        <dbReference type="Proteomes" id="UP000699691"/>
    </source>
</evidence>
<organism evidence="1 2">
    <name type="scientific">candidate division WWE3 bacterium</name>
    <dbReference type="NCBI Taxonomy" id="2053526"/>
    <lineage>
        <taxon>Bacteria</taxon>
        <taxon>Katanobacteria</taxon>
    </lineage>
</organism>
<reference evidence="1" key="1">
    <citation type="submission" date="2020-04" db="EMBL/GenBank/DDBJ databases">
        <authorList>
            <person name="Zhang T."/>
        </authorList>
    </citation>
    <scope>NUCLEOTIDE SEQUENCE</scope>
    <source>
        <strain evidence="1">HKST-UBA02</strain>
    </source>
</reference>
<sequence>MSKLRNILSQIQDFRSDLDVKSTPMCQLPLLVAIENLITAAIDVDEKGDRFKEYDSYHEEKIRRAVFFINQSIHSGGSKHVYGDDSDDIDEIRRDVTKVYWLLYDSPNSESPSVEESTETYDLLEDWIDHDYLAELNGTRP</sequence>
<gene>
    <name evidence="1" type="ORF">KC573_00275</name>
</gene>
<protein>
    <submittedName>
        <fullName evidence="1">Uncharacterized protein</fullName>
    </submittedName>
</protein>
<name>A0A955RWM8_UNCKA</name>
<comment type="caution">
    <text evidence="1">The sequence shown here is derived from an EMBL/GenBank/DDBJ whole genome shotgun (WGS) entry which is preliminary data.</text>
</comment>
<dbReference type="Proteomes" id="UP000699691">
    <property type="component" value="Unassembled WGS sequence"/>
</dbReference>
<evidence type="ECO:0000313" key="1">
    <source>
        <dbReference type="EMBL" id="MCA9397242.1"/>
    </source>
</evidence>